<dbReference type="Proteomes" id="UP000251213">
    <property type="component" value="Unassembled WGS sequence"/>
</dbReference>
<reference evidence="1 2" key="2">
    <citation type="submission" date="2018-06" db="EMBL/GenBank/DDBJ databases">
        <authorList>
            <person name="Zhirakovskaya E."/>
        </authorList>
    </citation>
    <scope>NUCLEOTIDE SEQUENCE [LARGE SCALE GENOMIC DNA]</scope>
    <source>
        <strain evidence="1 2">FBKL4.011</strain>
    </source>
</reference>
<gene>
    <name evidence="1" type="ORF">DL897_04040</name>
</gene>
<organism evidence="1 2">
    <name type="scientific">Thermoflavimicrobium daqui</name>
    <dbReference type="NCBI Taxonomy" id="2137476"/>
    <lineage>
        <taxon>Bacteria</taxon>
        <taxon>Bacillati</taxon>
        <taxon>Bacillota</taxon>
        <taxon>Bacilli</taxon>
        <taxon>Bacillales</taxon>
        <taxon>Thermoactinomycetaceae</taxon>
        <taxon>Thermoflavimicrobium</taxon>
    </lineage>
</organism>
<reference evidence="1 2" key="1">
    <citation type="submission" date="2018-06" db="EMBL/GenBank/DDBJ databases">
        <title>Thermoflavimicrobium daqus sp. nov., a thermophilic microbe isolated from Moutai-flavour Daqu.</title>
        <authorList>
            <person name="Wang X."/>
            <person name="Zhou H."/>
        </authorList>
    </citation>
    <scope>NUCLEOTIDE SEQUENCE [LARGE SCALE GENOMIC DNA]</scope>
    <source>
        <strain evidence="1 2">FBKL4.011</strain>
    </source>
</reference>
<evidence type="ECO:0000313" key="2">
    <source>
        <dbReference type="Proteomes" id="UP000251213"/>
    </source>
</evidence>
<name>A0A364K7A4_9BACL</name>
<dbReference type="AlphaFoldDB" id="A0A364K7A4"/>
<keyword evidence="2" id="KW-1185">Reference proteome</keyword>
<proteinExistence type="predicted"/>
<dbReference type="EMBL" id="QJKK01000002">
    <property type="protein sequence ID" value="RAL26176.1"/>
    <property type="molecule type" value="Genomic_DNA"/>
</dbReference>
<comment type="caution">
    <text evidence="1">The sequence shown here is derived from an EMBL/GenBank/DDBJ whole genome shotgun (WGS) entry which is preliminary data.</text>
</comment>
<evidence type="ECO:0000313" key="1">
    <source>
        <dbReference type="EMBL" id="RAL26176.1"/>
    </source>
</evidence>
<accession>A0A364K7A4</accession>
<protein>
    <submittedName>
        <fullName evidence="1">Uncharacterized protein</fullName>
    </submittedName>
</protein>
<sequence length="60" mass="6949">MVRSNIGVTSIYAVKALTFTGNYHMQKPDRCQAFLVNKYKMERDRIGFPHFTTFTSTTDI</sequence>